<dbReference type="SUPFAM" id="SSF55874">
    <property type="entry name" value="ATPase domain of HSP90 chaperone/DNA topoisomerase II/histidine kinase"/>
    <property type="match status" value="1"/>
</dbReference>
<dbReference type="CDD" id="cd16917">
    <property type="entry name" value="HATPase_UhpB-NarQ-NarX-like"/>
    <property type="match status" value="1"/>
</dbReference>
<dbReference type="GO" id="GO:0000155">
    <property type="term" value="F:phosphorelay sensor kinase activity"/>
    <property type="evidence" value="ECO:0007669"/>
    <property type="project" value="InterPro"/>
</dbReference>
<dbReference type="AlphaFoldDB" id="A0A133KLE2"/>
<evidence type="ECO:0000313" key="11">
    <source>
        <dbReference type="Proteomes" id="UP000070376"/>
    </source>
</evidence>
<dbReference type="GO" id="GO:0005524">
    <property type="term" value="F:ATP binding"/>
    <property type="evidence" value="ECO:0007669"/>
    <property type="project" value="UniProtKB-KW"/>
</dbReference>
<dbReference type="GeneID" id="93258327"/>
<dbReference type="PANTHER" id="PTHR24421:SF10">
    <property type="entry name" value="NITRATE_NITRITE SENSOR PROTEIN NARQ"/>
    <property type="match status" value="1"/>
</dbReference>
<evidence type="ECO:0000256" key="5">
    <source>
        <dbReference type="ARBA" id="ARBA00022741"/>
    </source>
</evidence>
<feature type="domain" description="Signal transduction histidine kinase subgroup 3 dimerisation and phosphoacceptor" evidence="9">
    <location>
        <begin position="176"/>
        <end position="242"/>
    </location>
</feature>
<dbReference type="InterPro" id="IPR036890">
    <property type="entry name" value="HATPase_C_sf"/>
</dbReference>
<evidence type="ECO:0000256" key="4">
    <source>
        <dbReference type="ARBA" id="ARBA00022679"/>
    </source>
</evidence>
<gene>
    <name evidence="10" type="ORF">HMPREF3213_02321</name>
</gene>
<dbReference type="PANTHER" id="PTHR24421">
    <property type="entry name" value="NITRATE/NITRITE SENSOR PROTEIN NARX-RELATED"/>
    <property type="match status" value="1"/>
</dbReference>
<sequence length="367" mass="41096">MESRLIAAKLALIGWAAFMAIQEDLALAPAVFLLLLYFIANIAMYIWNRKALPAFFAACSIGIAGFGALYVAPLFVIFAPLSVLELAAKWPVPRSIQALILLVPLFYLKTGTAGQYVFSSAFSWIIWDTAVTYADRLEKKEQQLDRLRASVQRLTRRLNENEEFIRQSEYTYRLEERNRISQEIHDNIGHVMTGALIQMEAAKSLLEKDPTRARALLQNAITITKEGIESIRLTLKQMKPPVEQVGIHRLQLALDTFSARYELETMLTYSGNLDCITHVQWKIIHENVKEALTNARKYADASQITVNIQVLNKIIKAEVKDNGKGAAKVKKGLGITGMEERAATLRGHVITDGSHGFSVTTLLPIEP</sequence>
<keyword evidence="5" id="KW-0547">Nucleotide-binding</keyword>
<dbReference type="RefSeq" id="WP_014096886.1">
    <property type="nucleotide sequence ID" value="NZ_CP026649.1"/>
</dbReference>
<evidence type="ECO:0000313" key="10">
    <source>
        <dbReference type="EMBL" id="KWZ80335.1"/>
    </source>
</evidence>
<dbReference type="EC" id="2.7.13.3" evidence="2"/>
<comment type="catalytic activity">
    <reaction evidence="1">
        <text>ATP + protein L-histidine = ADP + protein N-phospho-L-histidine.</text>
        <dbReference type="EC" id="2.7.13.3"/>
    </reaction>
</comment>
<keyword evidence="6 10" id="KW-0418">Kinase</keyword>
<keyword evidence="3" id="KW-0597">Phosphoprotein</keyword>
<evidence type="ECO:0000256" key="3">
    <source>
        <dbReference type="ARBA" id="ARBA00022553"/>
    </source>
</evidence>
<evidence type="ECO:0000256" key="7">
    <source>
        <dbReference type="ARBA" id="ARBA00022840"/>
    </source>
</evidence>
<evidence type="ECO:0000256" key="8">
    <source>
        <dbReference type="ARBA" id="ARBA00023012"/>
    </source>
</evidence>
<dbReference type="GO" id="GO:0046983">
    <property type="term" value="F:protein dimerization activity"/>
    <property type="evidence" value="ECO:0007669"/>
    <property type="project" value="InterPro"/>
</dbReference>
<dbReference type="EMBL" id="LRPN01000093">
    <property type="protein sequence ID" value="KWZ80335.1"/>
    <property type="molecule type" value="Genomic_DNA"/>
</dbReference>
<evidence type="ECO:0000259" key="9">
    <source>
        <dbReference type="Pfam" id="PF07730"/>
    </source>
</evidence>
<keyword evidence="8" id="KW-0902">Two-component regulatory system</keyword>
<evidence type="ECO:0000256" key="6">
    <source>
        <dbReference type="ARBA" id="ARBA00022777"/>
    </source>
</evidence>
<dbReference type="InterPro" id="IPR050482">
    <property type="entry name" value="Sensor_HK_TwoCompSys"/>
</dbReference>
<name>A0A133KLE2_HEYCO</name>
<proteinExistence type="predicted"/>
<organism evidence="10 11">
    <name type="scientific">Heyndrickxia coagulans</name>
    <name type="common">Weizmannia coagulans</name>
    <dbReference type="NCBI Taxonomy" id="1398"/>
    <lineage>
        <taxon>Bacteria</taxon>
        <taxon>Bacillati</taxon>
        <taxon>Bacillota</taxon>
        <taxon>Bacilli</taxon>
        <taxon>Bacillales</taxon>
        <taxon>Bacillaceae</taxon>
        <taxon>Heyndrickxia</taxon>
    </lineage>
</organism>
<reference evidence="11" key="1">
    <citation type="submission" date="2016-01" db="EMBL/GenBank/DDBJ databases">
        <authorList>
            <person name="Mitreva M."/>
            <person name="Pepin K.H."/>
            <person name="Mihindukulasuriya K.A."/>
            <person name="Fulton R."/>
            <person name="Fronick C."/>
            <person name="O'Laughlin M."/>
            <person name="Miner T."/>
            <person name="Herter B."/>
            <person name="Rosa B.A."/>
            <person name="Cordes M."/>
            <person name="Tomlinson C."/>
            <person name="Wollam A."/>
            <person name="Palsikar V.B."/>
            <person name="Mardis E.R."/>
            <person name="Wilson R.K."/>
        </authorList>
    </citation>
    <scope>NUCLEOTIDE SEQUENCE [LARGE SCALE GENOMIC DNA]</scope>
    <source>
        <strain evidence="11">GED7749B</strain>
    </source>
</reference>
<dbReference type="PATRIC" id="fig|1398.22.peg.2327"/>
<dbReference type="Pfam" id="PF07730">
    <property type="entry name" value="HisKA_3"/>
    <property type="match status" value="1"/>
</dbReference>
<keyword evidence="4" id="KW-0808">Transferase</keyword>
<comment type="caution">
    <text evidence="10">The sequence shown here is derived from an EMBL/GenBank/DDBJ whole genome shotgun (WGS) entry which is preliminary data.</text>
</comment>
<dbReference type="GO" id="GO:0016020">
    <property type="term" value="C:membrane"/>
    <property type="evidence" value="ECO:0007669"/>
    <property type="project" value="InterPro"/>
</dbReference>
<protein>
    <recommendedName>
        <fullName evidence="2">histidine kinase</fullName>
        <ecNumber evidence="2">2.7.13.3</ecNumber>
    </recommendedName>
</protein>
<dbReference type="Gene3D" id="3.30.565.10">
    <property type="entry name" value="Histidine kinase-like ATPase, C-terminal domain"/>
    <property type="match status" value="1"/>
</dbReference>
<dbReference type="Proteomes" id="UP000070376">
    <property type="component" value="Unassembled WGS sequence"/>
</dbReference>
<accession>A0A133KLE2</accession>
<dbReference type="InterPro" id="IPR011712">
    <property type="entry name" value="Sig_transdc_His_kin_sub3_dim/P"/>
</dbReference>
<evidence type="ECO:0000256" key="1">
    <source>
        <dbReference type="ARBA" id="ARBA00000085"/>
    </source>
</evidence>
<evidence type="ECO:0000256" key="2">
    <source>
        <dbReference type="ARBA" id="ARBA00012438"/>
    </source>
</evidence>
<keyword evidence="7" id="KW-0067">ATP-binding</keyword>
<dbReference type="Gene3D" id="1.20.5.1930">
    <property type="match status" value="1"/>
</dbReference>